<dbReference type="EMBL" id="WUEK01000003">
    <property type="protein sequence ID" value="MXG89096.1"/>
    <property type="molecule type" value="Genomic_DNA"/>
</dbReference>
<evidence type="ECO:0000259" key="2">
    <source>
        <dbReference type="Pfam" id="PF13649"/>
    </source>
</evidence>
<dbReference type="Gene3D" id="3.40.50.150">
    <property type="entry name" value="Vaccinia Virus protein VP39"/>
    <property type="match status" value="1"/>
</dbReference>
<organism evidence="3 4">
    <name type="scientific">Nocardioides flavescens</name>
    <dbReference type="NCBI Taxonomy" id="2691959"/>
    <lineage>
        <taxon>Bacteria</taxon>
        <taxon>Bacillati</taxon>
        <taxon>Actinomycetota</taxon>
        <taxon>Actinomycetes</taxon>
        <taxon>Propionibacteriales</taxon>
        <taxon>Nocardioidaceae</taxon>
        <taxon>Nocardioides</taxon>
    </lineage>
</organism>
<dbReference type="InterPro" id="IPR041698">
    <property type="entry name" value="Methyltransf_25"/>
</dbReference>
<gene>
    <name evidence="3" type="ORF">GRQ65_05980</name>
</gene>
<evidence type="ECO:0000313" key="4">
    <source>
        <dbReference type="Proteomes" id="UP000473325"/>
    </source>
</evidence>
<accession>A0A6L7ETW5</accession>
<dbReference type="GO" id="GO:0032259">
    <property type="term" value="P:methylation"/>
    <property type="evidence" value="ECO:0007669"/>
    <property type="project" value="UniProtKB-KW"/>
</dbReference>
<proteinExistence type="predicted"/>
<comment type="caution">
    <text evidence="3">The sequence shown here is derived from an EMBL/GenBank/DDBJ whole genome shotgun (WGS) entry which is preliminary data.</text>
</comment>
<dbReference type="Pfam" id="PF13649">
    <property type="entry name" value="Methyltransf_25"/>
    <property type="match status" value="1"/>
</dbReference>
<dbReference type="AlphaFoldDB" id="A0A6L7ETW5"/>
<feature type="region of interest" description="Disordered" evidence="1">
    <location>
        <begin position="35"/>
        <end position="260"/>
    </location>
</feature>
<dbReference type="SUPFAM" id="SSF53335">
    <property type="entry name" value="S-adenosyl-L-methionine-dependent methyltransferases"/>
    <property type="match status" value="1"/>
</dbReference>
<feature type="compositionally biased region" description="Basic and acidic residues" evidence="1">
    <location>
        <begin position="67"/>
        <end position="85"/>
    </location>
</feature>
<evidence type="ECO:0000256" key="1">
    <source>
        <dbReference type="SAM" id="MobiDB-lite"/>
    </source>
</evidence>
<feature type="compositionally biased region" description="Basic residues" evidence="1">
    <location>
        <begin position="205"/>
        <end position="223"/>
    </location>
</feature>
<sequence>MTRCRRQVDGTTCTPSLPGGKRVTAITCSGVRRDRAARGGWAAGRRARRPVERAAGTPSRRVRRGGPARDRASRGGGLDRADRRGGRGRPHPSLPPLRRRPGAQPGDRGAGRAAHPRRPHAGLGPDGQPRRHHPHRGLDPPALADRAPRALPLPRAPLGHDRLRRHGRQRRQAADRRPVGAPARRVRRAARPRRAHHPTAVVRPGRVRRRRRRAVGRRPARRGGRGDGRPARRVDLVGARRRAARRGARRRPRDPAGEPVTRWQQIARAAHGPAYAEEYAARFRDLAAEGADVHGEAAFVAALVAPPSSVLDAGCGTGRVAIRLAELGYDVVGVDVDASMLMEARAQAPRLDWRVGDLSSLATGATYDVVLVAGNTIPLLEPGTLAATAERLAAHVAPDGLLVCGFGLDDEHLPGDCPVTPLADVDAALAAAGLEPVRRLAGWDGGPDGAAYDGGGYVVTVDILRR</sequence>
<evidence type="ECO:0000313" key="3">
    <source>
        <dbReference type="EMBL" id="MXG89096.1"/>
    </source>
</evidence>
<protein>
    <submittedName>
        <fullName evidence="3">Methyltransferase domain-containing protein</fullName>
    </submittedName>
</protein>
<dbReference type="InterPro" id="IPR029063">
    <property type="entry name" value="SAM-dependent_MTases_sf"/>
</dbReference>
<dbReference type="PANTHER" id="PTHR43464">
    <property type="entry name" value="METHYLTRANSFERASE"/>
    <property type="match status" value="1"/>
</dbReference>
<feature type="compositionally biased region" description="Basic and acidic residues" evidence="1">
    <location>
        <begin position="224"/>
        <end position="235"/>
    </location>
</feature>
<keyword evidence="3" id="KW-0489">Methyltransferase</keyword>
<feature type="compositionally biased region" description="Basic residues" evidence="1">
    <location>
        <begin position="239"/>
        <end position="252"/>
    </location>
</feature>
<dbReference type="GO" id="GO:0010420">
    <property type="term" value="F:polyprenyldihydroxybenzoate methyltransferase activity"/>
    <property type="evidence" value="ECO:0007669"/>
    <property type="project" value="TreeGrafter"/>
</dbReference>
<reference evidence="3 4" key="1">
    <citation type="submission" date="2019-12" db="EMBL/GenBank/DDBJ databases">
        <authorList>
            <person name="Kun Z."/>
        </authorList>
    </citation>
    <scope>NUCLEOTIDE SEQUENCE [LARGE SCALE GENOMIC DNA]</scope>
    <source>
        <strain evidence="3 4">YIM 123512</strain>
    </source>
</reference>
<dbReference type="Proteomes" id="UP000473325">
    <property type="component" value="Unassembled WGS sequence"/>
</dbReference>
<feature type="region of interest" description="Disordered" evidence="1">
    <location>
        <begin position="1"/>
        <end position="22"/>
    </location>
</feature>
<keyword evidence="3" id="KW-0808">Transferase</keyword>
<dbReference type="PANTHER" id="PTHR43464:SF23">
    <property type="entry name" value="JUVENILE HORMONE ACID O-METHYLTRANSFERASE"/>
    <property type="match status" value="1"/>
</dbReference>
<dbReference type="CDD" id="cd02440">
    <property type="entry name" value="AdoMet_MTases"/>
    <property type="match status" value="1"/>
</dbReference>
<feature type="compositionally biased region" description="Basic residues" evidence="1">
    <location>
        <begin position="162"/>
        <end position="171"/>
    </location>
</feature>
<feature type="compositionally biased region" description="Basic residues" evidence="1">
    <location>
        <begin position="184"/>
        <end position="197"/>
    </location>
</feature>
<name>A0A6L7ETW5_9ACTN</name>
<feature type="domain" description="Methyltransferase" evidence="2">
    <location>
        <begin position="310"/>
        <end position="400"/>
    </location>
</feature>
<keyword evidence="4" id="KW-1185">Reference proteome</keyword>
<feature type="compositionally biased region" description="Low complexity" evidence="1">
    <location>
        <begin position="139"/>
        <end position="157"/>
    </location>
</feature>